<evidence type="ECO:0008006" key="3">
    <source>
        <dbReference type="Google" id="ProtNLM"/>
    </source>
</evidence>
<evidence type="ECO:0000313" key="2">
    <source>
        <dbReference type="Proteomes" id="UP000460290"/>
    </source>
</evidence>
<name>A0A844Z7I4_9SPHN</name>
<dbReference type="AlphaFoldDB" id="A0A844Z7I4"/>
<accession>A0A844Z7I4</accession>
<reference evidence="1 2" key="1">
    <citation type="submission" date="2019-12" db="EMBL/GenBank/DDBJ databases">
        <title>Genomic-based taxomic classification of the family Erythrobacteraceae.</title>
        <authorList>
            <person name="Xu L."/>
        </authorList>
    </citation>
    <scope>NUCLEOTIDE SEQUENCE [LARGE SCALE GENOMIC DNA]</scope>
    <source>
        <strain evidence="1 2">KCTC 42006</strain>
    </source>
</reference>
<gene>
    <name evidence="1" type="ORF">GRI35_08885</name>
</gene>
<organism evidence="1 2">
    <name type="scientific">Pontixanthobacter aestiaquae</name>
    <dbReference type="NCBI Taxonomy" id="1509367"/>
    <lineage>
        <taxon>Bacteria</taxon>
        <taxon>Pseudomonadati</taxon>
        <taxon>Pseudomonadota</taxon>
        <taxon>Alphaproteobacteria</taxon>
        <taxon>Sphingomonadales</taxon>
        <taxon>Erythrobacteraceae</taxon>
        <taxon>Pontixanthobacter</taxon>
    </lineage>
</organism>
<comment type="caution">
    <text evidence="1">The sequence shown here is derived from an EMBL/GenBank/DDBJ whole genome shotgun (WGS) entry which is preliminary data.</text>
</comment>
<dbReference type="EMBL" id="WTYZ01000001">
    <property type="protein sequence ID" value="MXO83474.1"/>
    <property type="molecule type" value="Genomic_DNA"/>
</dbReference>
<dbReference type="Proteomes" id="UP000460290">
    <property type="component" value="Unassembled WGS sequence"/>
</dbReference>
<dbReference type="RefSeq" id="WP_160613822.1">
    <property type="nucleotide sequence ID" value="NZ_JAUFQM010000001.1"/>
</dbReference>
<dbReference type="Pfam" id="PF19617">
    <property type="entry name" value="DUF6122"/>
    <property type="match status" value="1"/>
</dbReference>
<keyword evidence="2" id="KW-1185">Reference proteome</keyword>
<proteinExistence type="predicted"/>
<sequence length="108" mass="12063">MAVLQLISHYAGHFLVPFLLGRLFWREHWLKAGLLICATIVIDVDHVLADPIFDPNRCSIGFHPLHTWPAALVYGALLLVPRWWARAIGLGCLLHLAVDAVDCVFIAT</sequence>
<protein>
    <recommendedName>
        <fullName evidence="3">LexA-binding, inner membrane-associated hydrolase</fullName>
    </recommendedName>
</protein>
<dbReference type="OrthoDB" id="289051at2"/>
<dbReference type="InterPro" id="IPR046125">
    <property type="entry name" value="DUF6122"/>
</dbReference>
<evidence type="ECO:0000313" key="1">
    <source>
        <dbReference type="EMBL" id="MXO83474.1"/>
    </source>
</evidence>